<dbReference type="Pfam" id="PF02585">
    <property type="entry name" value="PIG-L"/>
    <property type="match status" value="1"/>
</dbReference>
<sequence>MKALLIFAHPDDESFSCAGKIIQIKSAGGEIVSVCATNGDAGEVGSPAICTKDELGKVREEECQDAAKILGISKIHFLGYKDGQLNQTSGKELEEKITEILEQFSPDEIYTFGPDGYTNHPDHKAISLAATNAFRKYSRHAICSLFYTVNPESNLEKLSGSKNEYTSFGKVHGVSDKKLIKLDISREFDRKVKALMCHKTQNKDFERFITSGNLIDLNFEYYQKYQ</sequence>
<dbReference type="Gene3D" id="3.40.50.10320">
    <property type="entry name" value="LmbE-like"/>
    <property type="match status" value="1"/>
</dbReference>
<comment type="caution">
    <text evidence="1">The sequence shown here is derived from an EMBL/GenBank/DDBJ whole genome shotgun (WGS) entry which is preliminary data.</text>
</comment>
<name>A0A5C7J4U8_9BACT</name>
<dbReference type="SUPFAM" id="SSF102588">
    <property type="entry name" value="LmbE-like"/>
    <property type="match status" value="1"/>
</dbReference>
<dbReference type="PANTHER" id="PTHR12993:SF11">
    <property type="entry name" value="N-ACETYLGLUCOSAMINYL-PHOSPHATIDYLINOSITOL DE-N-ACETYLASE"/>
    <property type="match status" value="1"/>
</dbReference>
<dbReference type="PANTHER" id="PTHR12993">
    <property type="entry name" value="N-ACETYLGLUCOSAMINYL-PHOSPHATIDYLINOSITOL DE-N-ACETYLASE-RELATED"/>
    <property type="match status" value="1"/>
</dbReference>
<proteinExistence type="predicted"/>
<dbReference type="InterPro" id="IPR024078">
    <property type="entry name" value="LmbE-like_dom_sf"/>
</dbReference>
<gene>
    <name evidence="1" type="ORF">E6Q11_04530</name>
</gene>
<dbReference type="EMBL" id="SSDS01000072">
    <property type="protein sequence ID" value="TXG76497.1"/>
    <property type="molecule type" value="Genomic_DNA"/>
</dbReference>
<dbReference type="AlphaFoldDB" id="A0A5C7J4U8"/>
<dbReference type="InterPro" id="IPR003737">
    <property type="entry name" value="GlcNAc_PI_deacetylase-related"/>
</dbReference>
<reference evidence="1 2" key="1">
    <citation type="submission" date="2018-09" db="EMBL/GenBank/DDBJ databases">
        <title>Metagenome Assembled Genomes from an Advanced Water Purification Facility.</title>
        <authorList>
            <person name="Stamps B.W."/>
            <person name="Spear J.R."/>
        </authorList>
    </citation>
    <scope>NUCLEOTIDE SEQUENCE [LARGE SCALE GENOMIC DNA]</scope>
    <source>
        <strain evidence="1">Bin_63_2</strain>
    </source>
</reference>
<evidence type="ECO:0000313" key="2">
    <source>
        <dbReference type="Proteomes" id="UP000321026"/>
    </source>
</evidence>
<organism evidence="1 2">
    <name type="scientific">Candidatus Dojkabacteria bacterium</name>
    <dbReference type="NCBI Taxonomy" id="2099670"/>
    <lineage>
        <taxon>Bacteria</taxon>
        <taxon>Candidatus Dojkabacteria</taxon>
    </lineage>
</organism>
<protein>
    <submittedName>
        <fullName evidence="1">PIG-L family deacetylase</fullName>
    </submittedName>
</protein>
<dbReference type="Proteomes" id="UP000321026">
    <property type="component" value="Unassembled WGS sequence"/>
</dbReference>
<accession>A0A5C7J4U8</accession>
<evidence type="ECO:0000313" key="1">
    <source>
        <dbReference type="EMBL" id="TXG76497.1"/>
    </source>
</evidence>
<dbReference type="GO" id="GO:0016811">
    <property type="term" value="F:hydrolase activity, acting on carbon-nitrogen (but not peptide) bonds, in linear amides"/>
    <property type="evidence" value="ECO:0007669"/>
    <property type="project" value="TreeGrafter"/>
</dbReference>